<organism evidence="1 2">
    <name type="scientific">Antribacter soli</name>
    <dbReference type="NCBI Taxonomy" id="2910976"/>
    <lineage>
        <taxon>Bacteria</taxon>
        <taxon>Bacillati</taxon>
        <taxon>Actinomycetota</taxon>
        <taxon>Actinomycetes</taxon>
        <taxon>Micrococcales</taxon>
        <taxon>Promicromonosporaceae</taxon>
        <taxon>Antribacter</taxon>
    </lineage>
</organism>
<name>A0AA41QDY7_9MICO</name>
<evidence type="ECO:0000313" key="1">
    <source>
        <dbReference type="EMBL" id="MCF4121699.1"/>
    </source>
</evidence>
<dbReference type="Proteomes" id="UP001165405">
    <property type="component" value="Unassembled WGS sequence"/>
</dbReference>
<reference evidence="1" key="1">
    <citation type="submission" date="2022-01" db="EMBL/GenBank/DDBJ databases">
        <title>Antribacter sp. nov., isolated from Guizhou of China.</title>
        <authorList>
            <person name="Chengliang C."/>
            <person name="Ya Z."/>
        </authorList>
    </citation>
    <scope>NUCLEOTIDE SEQUENCE</scope>
    <source>
        <strain evidence="1">KLBMP 9083</strain>
    </source>
</reference>
<proteinExistence type="predicted"/>
<dbReference type="AlphaFoldDB" id="A0AA41QDY7"/>
<comment type="caution">
    <text evidence="1">The sequence shown here is derived from an EMBL/GenBank/DDBJ whole genome shotgun (WGS) entry which is preliminary data.</text>
</comment>
<gene>
    <name evidence="1" type="ORF">L1785_11970</name>
</gene>
<accession>A0AA41QDY7</accession>
<evidence type="ECO:0000313" key="2">
    <source>
        <dbReference type="Proteomes" id="UP001165405"/>
    </source>
</evidence>
<dbReference type="RefSeq" id="WP_236089496.1">
    <property type="nucleotide sequence ID" value="NZ_JAKGSG010000034.1"/>
</dbReference>
<protein>
    <submittedName>
        <fullName evidence="1">Uncharacterized protein</fullName>
    </submittedName>
</protein>
<sequence length="92" mass="10425">MPTVFKESSWRSRSEFVVVEDEEWWVRFGRIEANGESGALRRYSSLDRDVLDTLAHSPGWSNEGLFALLQGFRRLANIGGARVDLPDVELGL</sequence>
<dbReference type="EMBL" id="JAKGSG010000034">
    <property type="protein sequence ID" value="MCF4121699.1"/>
    <property type="molecule type" value="Genomic_DNA"/>
</dbReference>
<keyword evidence="2" id="KW-1185">Reference proteome</keyword>